<evidence type="ECO:0000313" key="6">
    <source>
        <dbReference type="Proteomes" id="UP000186955"/>
    </source>
</evidence>
<evidence type="ECO:0000256" key="3">
    <source>
        <dbReference type="ARBA" id="ARBA00034808"/>
    </source>
</evidence>
<reference evidence="5 6" key="1">
    <citation type="submission" date="2016-10" db="EMBL/GenBank/DDBJ databases">
        <title>Genome sequence of the ascomycete fungus Penicillium subrubescens.</title>
        <authorList>
            <person name="De Vries R.P."/>
            <person name="Peng M."/>
            <person name="Dilokpimol A."/>
            <person name="Hilden K."/>
            <person name="Makela M.R."/>
            <person name="Grigoriev I."/>
            <person name="Riley R."/>
            <person name="Granchi Z."/>
        </authorList>
    </citation>
    <scope>NUCLEOTIDE SEQUENCE [LARGE SCALE GENOMIC DNA]</scope>
    <source>
        <strain evidence="5 6">CBS 132785</strain>
    </source>
</reference>
<evidence type="ECO:0000313" key="5">
    <source>
        <dbReference type="EMBL" id="OKP04999.1"/>
    </source>
</evidence>
<dbReference type="STRING" id="1316194.A0A1Q5TXS8"/>
<dbReference type="SMART" id="SM00490">
    <property type="entry name" value="HELICc"/>
    <property type="match status" value="1"/>
</dbReference>
<dbReference type="GO" id="GO:0005737">
    <property type="term" value="C:cytoplasm"/>
    <property type="evidence" value="ECO:0007669"/>
    <property type="project" value="TreeGrafter"/>
</dbReference>
<dbReference type="PANTHER" id="PTHR13710:SF154">
    <property type="entry name" value="RECQ HELICASE, PUTATIVE (AFU_ORTHOLOGUE AFUA_6G14720)-RELATED"/>
    <property type="match status" value="1"/>
</dbReference>
<sequence length="365" mass="41477">MWGVDADIGRQWTPAQVTDVMVRESKMRLHERLSLSAYREITISISRRYFGSVKVFPHNVREDGTEIISHDEENEDEMDDEQWVRHIADLQAAHTTYVAEMAYGRMMTQQQVTTAGPQAGFRTSSVHWHDFLRFDANDIPSTPSLVETINMTEALQRMTGDPTMQFRGVQGAAIDAIQRGDSRVVTGMPTGGGKTPMRSRRDFMRRMGESSPSNQAAIVFVTPEAIFTDAFEWFLNRQRDYLRLDRIVMLNTSEKFRPRLQQLGQMHRFGAQMVFLTAPLPPCDESRLFQRMEVERNVDEKLGIFELFRSAANGVIAATSALGMGVDIPDIRCIIHIGFPRSLLDYAQESGWAGRDHLPSEAMII</sequence>
<name>A0A1Q5TXS8_9EURO</name>
<keyword evidence="6" id="KW-1185">Reference proteome</keyword>
<dbReference type="InterPro" id="IPR001650">
    <property type="entry name" value="Helicase_C-like"/>
</dbReference>
<dbReference type="GO" id="GO:0009378">
    <property type="term" value="F:four-way junction helicase activity"/>
    <property type="evidence" value="ECO:0007669"/>
    <property type="project" value="TreeGrafter"/>
</dbReference>
<comment type="catalytic activity">
    <reaction evidence="2">
        <text>Couples ATP hydrolysis with the unwinding of duplex DNA by translocating in the 3'-5' direction.</text>
        <dbReference type="EC" id="5.6.2.4"/>
    </reaction>
</comment>
<dbReference type="GO" id="GO:0043138">
    <property type="term" value="F:3'-5' DNA helicase activity"/>
    <property type="evidence" value="ECO:0007669"/>
    <property type="project" value="UniProtKB-EC"/>
</dbReference>
<dbReference type="EMBL" id="MNBE01000607">
    <property type="protein sequence ID" value="OKP04999.1"/>
    <property type="molecule type" value="Genomic_DNA"/>
</dbReference>
<dbReference type="InterPro" id="IPR027417">
    <property type="entry name" value="P-loop_NTPase"/>
</dbReference>
<dbReference type="PROSITE" id="PS51194">
    <property type="entry name" value="HELICASE_CTER"/>
    <property type="match status" value="1"/>
</dbReference>
<comment type="similarity">
    <text evidence="1">Belongs to the helicase family. RecQ subfamily.</text>
</comment>
<accession>A0A1Q5TXS8</accession>
<dbReference type="GO" id="GO:0005694">
    <property type="term" value="C:chromosome"/>
    <property type="evidence" value="ECO:0007669"/>
    <property type="project" value="TreeGrafter"/>
</dbReference>
<feature type="domain" description="Helicase C-terminal" evidence="4">
    <location>
        <begin position="236"/>
        <end position="365"/>
    </location>
</feature>
<dbReference type="Gene3D" id="3.40.50.300">
    <property type="entry name" value="P-loop containing nucleotide triphosphate hydrolases"/>
    <property type="match status" value="1"/>
</dbReference>
<dbReference type="Pfam" id="PF00271">
    <property type="entry name" value="Helicase_C"/>
    <property type="match status" value="1"/>
</dbReference>
<organism evidence="5 6">
    <name type="scientific">Penicillium subrubescens</name>
    <dbReference type="NCBI Taxonomy" id="1316194"/>
    <lineage>
        <taxon>Eukaryota</taxon>
        <taxon>Fungi</taxon>
        <taxon>Dikarya</taxon>
        <taxon>Ascomycota</taxon>
        <taxon>Pezizomycotina</taxon>
        <taxon>Eurotiomycetes</taxon>
        <taxon>Eurotiomycetidae</taxon>
        <taxon>Eurotiales</taxon>
        <taxon>Aspergillaceae</taxon>
        <taxon>Penicillium</taxon>
    </lineage>
</organism>
<gene>
    <name evidence="5" type="ORF">PENSUB_6744</name>
</gene>
<dbReference type="SUPFAM" id="SSF52540">
    <property type="entry name" value="P-loop containing nucleoside triphosphate hydrolases"/>
    <property type="match status" value="1"/>
</dbReference>
<evidence type="ECO:0000256" key="2">
    <source>
        <dbReference type="ARBA" id="ARBA00034617"/>
    </source>
</evidence>
<dbReference type="PANTHER" id="PTHR13710">
    <property type="entry name" value="DNA HELICASE RECQ FAMILY MEMBER"/>
    <property type="match status" value="1"/>
</dbReference>
<comment type="caution">
    <text evidence="5">The sequence shown here is derived from an EMBL/GenBank/DDBJ whole genome shotgun (WGS) entry which is preliminary data.</text>
</comment>
<proteinExistence type="inferred from homology"/>
<protein>
    <recommendedName>
        <fullName evidence="3">DNA 3'-5' helicase</fullName>
        <ecNumber evidence="3">5.6.2.4</ecNumber>
    </recommendedName>
</protein>
<dbReference type="Proteomes" id="UP000186955">
    <property type="component" value="Unassembled WGS sequence"/>
</dbReference>
<dbReference type="AlphaFoldDB" id="A0A1Q5TXS8"/>
<dbReference type="GO" id="GO:0000724">
    <property type="term" value="P:double-strand break repair via homologous recombination"/>
    <property type="evidence" value="ECO:0007669"/>
    <property type="project" value="TreeGrafter"/>
</dbReference>
<dbReference type="EC" id="5.6.2.4" evidence="3"/>
<evidence type="ECO:0000259" key="4">
    <source>
        <dbReference type="PROSITE" id="PS51194"/>
    </source>
</evidence>
<evidence type="ECO:0000256" key="1">
    <source>
        <dbReference type="ARBA" id="ARBA00005446"/>
    </source>
</evidence>